<dbReference type="HOGENOM" id="CLU_067673_0_0_1"/>
<dbReference type="RefSeq" id="XP_002115660.1">
    <property type="nucleotide sequence ID" value="XM_002115624.1"/>
</dbReference>
<name>B3S5E5_TRIAD</name>
<reference evidence="1 2" key="1">
    <citation type="journal article" date="2008" name="Nature">
        <title>The Trichoplax genome and the nature of placozoans.</title>
        <authorList>
            <person name="Srivastava M."/>
            <person name="Begovic E."/>
            <person name="Chapman J."/>
            <person name="Putnam N.H."/>
            <person name="Hellsten U."/>
            <person name="Kawashima T."/>
            <person name="Kuo A."/>
            <person name="Mitros T."/>
            <person name="Salamov A."/>
            <person name="Carpenter M.L."/>
            <person name="Signorovitch A.Y."/>
            <person name="Moreno M.A."/>
            <person name="Kamm K."/>
            <person name="Grimwood J."/>
            <person name="Schmutz J."/>
            <person name="Shapiro H."/>
            <person name="Grigoriev I.V."/>
            <person name="Buss L.W."/>
            <person name="Schierwater B."/>
            <person name="Dellaporta S.L."/>
            <person name="Rokhsar D.S."/>
        </authorList>
    </citation>
    <scope>NUCLEOTIDE SEQUENCE [LARGE SCALE GENOMIC DNA]</scope>
    <source>
        <strain evidence="1 2">Grell-BS-1999</strain>
    </source>
</reference>
<dbReference type="InParanoid" id="B3S5E5"/>
<dbReference type="CTD" id="6756753"/>
<sequence>MVPTIPYRRYTGFLESIRTSWPLLQSSLNSSCRNSLRNTICKGSLPRCSDDRTTIITPDYSSGCATSLTCGSAIPSLQLPEDFRKFFCSESSKEYSLNTCAKTSLTAINAPICGKLPSGIQFPAWIIPFLPTQGKNIDNFKQGLTMMNTTKECIDQWMEIVCNSLPYCSKDAKKVVTVTTTQSCQAAMKCLSPIARIVFESMYVCSGFPDRNGQKMMISSDYGYSYATANNGALKVNSNILIVGLLYLLSWI</sequence>
<dbReference type="KEGG" id="tad:TRIADDRAFT_59588"/>
<evidence type="ECO:0008006" key="3">
    <source>
        <dbReference type="Google" id="ProtNLM"/>
    </source>
</evidence>
<proteinExistence type="predicted"/>
<organism evidence="1 2">
    <name type="scientific">Trichoplax adhaerens</name>
    <name type="common">Trichoplax reptans</name>
    <dbReference type="NCBI Taxonomy" id="10228"/>
    <lineage>
        <taxon>Eukaryota</taxon>
        <taxon>Metazoa</taxon>
        <taxon>Placozoa</taxon>
        <taxon>Uniplacotomia</taxon>
        <taxon>Trichoplacea</taxon>
        <taxon>Trichoplacidae</taxon>
        <taxon>Trichoplax</taxon>
    </lineage>
</organism>
<evidence type="ECO:0000313" key="1">
    <source>
        <dbReference type="EMBL" id="EDV22023.1"/>
    </source>
</evidence>
<evidence type="ECO:0000313" key="2">
    <source>
        <dbReference type="Proteomes" id="UP000009022"/>
    </source>
</evidence>
<accession>B3S5E5</accession>
<dbReference type="AlphaFoldDB" id="B3S5E5"/>
<gene>
    <name evidence="1" type="ORF">TRIADDRAFT_59588</name>
</gene>
<dbReference type="GeneID" id="6756753"/>
<dbReference type="EMBL" id="DS985251">
    <property type="protein sequence ID" value="EDV22023.1"/>
    <property type="molecule type" value="Genomic_DNA"/>
</dbReference>
<protein>
    <recommendedName>
        <fullName evidence="3">FZ domain-containing protein</fullName>
    </recommendedName>
</protein>
<keyword evidence="2" id="KW-1185">Reference proteome</keyword>
<dbReference type="PhylomeDB" id="B3S5E5"/>
<dbReference type="Proteomes" id="UP000009022">
    <property type="component" value="Unassembled WGS sequence"/>
</dbReference>